<proteinExistence type="predicted"/>
<gene>
    <name evidence="2" type="ORF">H9L19_04850</name>
</gene>
<dbReference type="Proteomes" id="UP000515800">
    <property type="component" value="Chromosome"/>
</dbReference>
<reference evidence="2 3" key="1">
    <citation type="submission" date="2020-08" db="EMBL/GenBank/DDBJ databases">
        <title>Genome sequence of Weissella diestrammenae KACC 16890T.</title>
        <authorList>
            <person name="Hyun D.-W."/>
            <person name="Bae J.-W."/>
        </authorList>
    </citation>
    <scope>NUCLEOTIDE SEQUENCE [LARGE SCALE GENOMIC DNA]</scope>
    <source>
        <strain evidence="2 3">KACC 16890</strain>
    </source>
</reference>
<keyword evidence="1" id="KW-1133">Transmembrane helix</keyword>
<feature type="transmembrane region" description="Helical" evidence="1">
    <location>
        <begin position="6"/>
        <end position="22"/>
    </location>
</feature>
<accession>A0A7G9T3S6</accession>
<organism evidence="2 3">
    <name type="scientific">Weissella diestrammenae</name>
    <dbReference type="NCBI Taxonomy" id="1162633"/>
    <lineage>
        <taxon>Bacteria</taxon>
        <taxon>Bacillati</taxon>
        <taxon>Bacillota</taxon>
        <taxon>Bacilli</taxon>
        <taxon>Lactobacillales</taxon>
        <taxon>Lactobacillaceae</taxon>
        <taxon>Weissella</taxon>
    </lineage>
</organism>
<keyword evidence="1" id="KW-0472">Membrane</keyword>
<protein>
    <submittedName>
        <fullName evidence="2">Uncharacterized protein</fullName>
    </submittedName>
</protein>
<keyword evidence="3" id="KW-1185">Reference proteome</keyword>
<feature type="transmembrane region" description="Helical" evidence="1">
    <location>
        <begin position="34"/>
        <end position="56"/>
    </location>
</feature>
<dbReference type="EMBL" id="CP060724">
    <property type="protein sequence ID" value="QNN74751.1"/>
    <property type="molecule type" value="Genomic_DNA"/>
</dbReference>
<name>A0A7G9T3S6_9LACO</name>
<dbReference type="KEGG" id="wdi:H9L19_04850"/>
<dbReference type="AlphaFoldDB" id="A0A7G9T3S6"/>
<sequence length="61" mass="6956">MKQNVIWAGVIAAFLVLMIRIIQTLCLPMKDGNLLVLVIGPWVILTGAIYGLHVLWQHWHH</sequence>
<keyword evidence="1" id="KW-0812">Transmembrane</keyword>
<evidence type="ECO:0000313" key="3">
    <source>
        <dbReference type="Proteomes" id="UP000515800"/>
    </source>
</evidence>
<evidence type="ECO:0000256" key="1">
    <source>
        <dbReference type="SAM" id="Phobius"/>
    </source>
</evidence>
<dbReference type="RefSeq" id="WP_187528586.1">
    <property type="nucleotide sequence ID" value="NZ_CP060724.1"/>
</dbReference>
<evidence type="ECO:0000313" key="2">
    <source>
        <dbReference type="EMBL" id="QNN74751.1"/>
    </source>
</evidence>